<dbReference type="InterPro" id="IPR001128">
    <property type="entry name" value="Cyt_P450"/>
</dbReference>
<evidence type="ECO:0000256" key="3">
    <source>
        <dbReference type="ARBA" id="ARBA00023004"/>
    </source>
</evidence>
<keyword evidence="6" id="KW-0503">Monooxygenase</keyword>
<name>A0A1B7Y955_COLHI</name>
<proteinExistence type="predicted"/>
<dbReference type="KEGG" id="chig:CH63R_07337"/>
<feature type="transmembrane region" description="Helical" evidence="5">
    <location>
        <begin position="12"/>
        <end position="32"/>
    </location>
</feature>
<dbReference type="VEuPathDB" id="FungiDB:CH63R_07337"/>
<dbReference type="SUPFAM" id="SSF48264">
    <property type="entry name" value="Cytochrome P450"/>
    <property type="match status" value="1"/>
</dbReference>
<keyword evidence="1 4" id="KW-0349">Heme</keyword>
<dbReference type="EMBL" id="LTAN01000005">
    <property type="protein sequence ID" value="OBR08572.1"/>
    <property type="molecule type" value="Genomic_DNA"/>
</dbReference>
<keyword evidence="5" id="KW-0812">Transmembrane</keyword>
<gene>
    <name evidence="6" type="ORF">CH63R_07337</name>
</gene>
<keyword evidence="2 4" id="KW-0479">Metal-binding</keyword>
<dbReference type="GO" id="GO:0020037">
    <property type="term" value="F:heme binding"/>
    <property type="evidence" value="ECO:0007669"/>
    <property type="project" value="InterPro"/>
</dbReference>
<dbReference type="InterPro" id="IPR002401">
    <property type="entry name" value="Cyt_P450_E_grp-I"/>
</dbReference>
<dbReference type="AlphaFoldDB" id="A0A1B7Y955"/>
<evidence type="ECO:0000256" key="4">
    <source>
        <dbReference type="PIRSR" id="PIRSR602401-1"/>
    </source>
</evidence>
<evidence type="ECO:0000313" key="7">
    <source>
        <dbReference type="Proteomes" id="UP000092177"/>
    </source>
</evidence>
<evidence type="ECO:0000256" key="1">
    <source>
        <dbReference type="ARBA" id="ARBA00022617"/>
    </source>
</evidence>
<dbReference type="InterPro" id="IPR050121">
    <property type="entry name" value="Cytochrome_P450_monoxygenase"/>
</dbReference>
<dbReference type="GeneID" id="28866419"/>
<dbReference type="Proteomes" id="UP000092177">
    <property type="component" value="Chromosome 5"/>
</dbReference>
<dbReference type="GO" id="GO:0016705">
    <property type="term" value="F:oxidoreductase activity, acting on paired donors, with incorporation or reduction of molecular oxygen"/>
    <property type="evidence" value="ECO:0007669"/>
    <property type="project" value="InterPro"/>
</dbReference>
<dbReference type="OrthoDB" id="10029320at2759"/>
<dbReference type="InterPro" id="IPR036396">
    <property type="entry name" value="Cyt_P450_sf"/>
</dbReference>
<keyword evidence="7" id="KW-1185">Reference proteome</keyword>
<organism evidence="6 7">
    <name type="scientific">Colletotrichum higginsianum (strain IMI 349063)</name>
    <name type="common">Crucifer anthracnose fungus</name>
    <dbReference type="NCBI Taxonomy" id="759273"/>
    <lineage>
        <taxon>Eukaryota</taxon>
        <taxon>Fungi</taxon>
        <taxon>Dikarya</taxon>
        <taxon>Ascomycota</taxon>
        <taxon>Pezizomycotina</taxon>
        <taxon>Sordariomycetes</taxon>
        <taxon>Hypocreomycetidae</taxon>
        <taxon>Glomerellales</taxon>
        <taxon>Glomerellaceae</taxon>
        <taxon>Colletotrichum</taxon>
        <taxon>Colletotrichum destructivum species complex</taxon>
    </lineage>
</organism>
<comment type="cofactor">
    <cofactor evidence="4">
        <name>heme</name>
        <dbReference type="ChEBI" id="CHEBI:30413"/>
    </cofactor>
</comment>
<evidence type="ECO:0000313" key="6">
    <source>
        <dbReference type="EMBL" id="OBR08572.1"/>
    </source>
</evidence>
<sequence>MVSALGTDQKVWSAIIAAGVTGFIYFLAKLYAARKAIWRMQRANLPIPDFSFIGGHFPVLKSVMRVLPSDSIIHNIMWKISEDYPKGIFYISLWPFSGTVMVVADAEAASQLDALPLAKGIDIIVPLEKVTGGRSLLTMKGDEWKRWRRLFNPGFSLGYMMGLAPAIADEVAVFRQKLLDICAGGHTKVFQLEDLTLRMTFDIIGSVVLLVSWGPLARQLMSLTLEHRDTRLHHQKQDHPLALALRKQIEWTSFREPLNPLEKYLTIRPLILWLNGKKVDQFIFAETDRILSERFRDDPGPNDVTRSKSIASLFIDEYLKEVGGKESDNDAKQAIKNTITPQVRLFLFAGHDTTSSTLLYCYKLLSDNPDVLSRVVTEIRDTFGPDPSQVQNRIHEDPQLLNRTPYTVAFIKEVLRIYPPAGALRQGRSDVQVVDEDGRVYPTEGCNVWTLSLAIHHSPKHWKDPEACIPDRWLVGPEDPLYPPKGAWRPFEWGPRNCIGQTLAMLELRIALAMTVREFSLTPAYDEWDELHPKTGINTVNGNRAYQAIKGGGGAHPADGFPVKLALRAH</sequence>
<accession>A0A1B7Y955</accession>
<keyword evidence="5" id="KW-0472">Membrane</keyword>
<dbReference type="Pfam" id="PF00067">
    <property type="entry name" value="p450"/>
    <property type="match status" value="1"/>
</dbReference>
<keyword evidence="3 4" id="KW-0408">Iron</keyword>
<feature type="binding site" description="axial binding residue" evidence="4">
    <location>
        <position position="498"/>
    </location>
    <ligand>
        <name>heme</name>
        <dbReference type="ChEBI" id="CHEBI:30413"/>
    </ligand>
    <ligandPart>
        <name>Fe</name>
        <dbReference type="ChEBI" id="CHEBI:18248"/>
    </ligandPart>
</feature>
<keyword evidence="5" id="KW-1133">Transmembrane helix</keyword>
<dbReference type="Gene3D" id="1.10.630.10">
    <property type="entry name" value="Cytochrome P450"/>
    <property type="match status" value="1"/>
</dbReference>
<dbReference type="CDD" id="cd11051">
    <property type="entry name" value="CYP59-like"/>
    <property type="match status" value="1"/>
</dbReference>
<dbReference type="PANTHER" id="PTHR24305:SF222">
    <property type="entry name" value="CYTOCHROME P450 MONOOXYGENASE STCS"/>
    <property type="match status" value="1"/>
</dbReference>
<dbReference type="GO" id="GO:0004497">
    <property type="term" value="F:monooxygenase activity"/>
    <property type="evidence" value="ECO:0007669"/>
    <property type="project" value="UniProtKB-KW"/>
</dbReference>
<dbReference type="PRINTS" id="PR00385">
    <property type="entry name" value="P450"/>
</dbReference>
<dbReference type="GO" id="GO:0005506">
    <property type="term" value="F:iron ion binding"/>
    <property type="evidence" value="ECO:0007669"/>
    <property type="project" value="InterPro"/>
</dbReference>
<dbReference type="RefSeq" id="XP_018157090.1">
    <property type="nucleotide sequence ID" value="XM_018302312.1"/>
</dbReference>
<protein>
    <submittedName>
        <fullName evidence="6">AflN/verA/monooxygenase</fullName>
    </submittedName>
</protein>
<evidence type="ECO:0000256" key="5">
    <source>
        <dbReference type="SAM" id="Phobius"/>
    </source>
</evidence>
<dbReference type="PRINTS" id="PR00463">
    <property type="entry name" value="EP450I"/>
</dbReference>
<evidence type="ECO:0000256" key="2">
    <source>
        <dbReference type="ARBA" id="ARBA00022723"/>
    </source>
</evidence>
<comment type="caution">
    <text evidence="6">The sequence shown here is derived from an EMBL/GenBank/DDBJ whole genome shotgun (WGS) entry which is preliminary data.</text>
</comment>
<reference evidence="7" key="1">
    <citation type="journal article" date="2017" name="BMC Genomics">
        <title>Gapless genome assembly of Colletotrichum higginsianum reveals chromosome structure and association of transposable elements with secondary metabolite gene clusters.</title>
        <authorList>
            <person name="Dallery J.-F."/>
            <person name="Lapalu N."/>
            <person name="Zampounis A."/>
            <person name="Pigne S."/>
            <person name="Luyten I."/>
            <person name="Amselem J."/>
            <person name="Wittenberg A.H.J."/>
            <person name="Zhou S."/>
            <person name="de Queiroz M.V."/>
            <person name="Robin G.P."/>
            <person name="Auger A."/>
            <person name="Hainaut M."/>
            <person name="Henrissat B."/>
            <person name="Kim K.-T."/>
            <person name="Lee Y.-H."/>
            <person name="Lespinet O."/>
            <person name="Schwartz D.C."/>
            <person name="Thon M.R."/>
            <person name="O'Connell R.J."/>
        </authorList>
    </citation>
    <scope>NUCLEOTIDE SEQUENCE [LARGE SCALE GENOMIC DNA]</scope>
    <source>
        <strain evidence="7">IMI 349063</strain>
    </source>
</reference>
<keyword evidence="6" id="KW-0560">Oxidoreductase</keyword>
<dbReference type="PANTHER" id="PTHR24305">
    <property type="entry name" value="CYTOCHROME P450"/>
    <property type="match status" value="1"/>
</dbReference>